<comment type="caution">
    <text evidence="4">The sequence shown here is derived from an EMBL/GenBank/DDBJ whole genome shotgun (WGS) entry which is preliminary data.</text>
</comment>
<accession>A0AA40IRV3</accession>
<gene>
    <name evidence="4" type="ORF">Z959_12750</name>
</gene>
<dbReference type="PANTHER" id="PTHR42659:SF9">
    <property type="entry name" value="XANTHINE DEHYDROGENASE FAD-BINDING SUBUNIT XDHB-RELATED"/>
    <property type="match status" value="1"/>
</dbReference>
<dbReference type="EMBL" id="JENW01000155">
    <property type="protein sequence ID" value="KEI11959.1"/>
    <property type="molecule type" value="Genomic_DNA"/>
</dbReference>
<dbReference type="PROSITE" id="PS51387">
    <property type="entry name" value="FAD_PCMH"/>
    <property type="match status" value="1"/>
</dbReference>
<dbReference type="Pfam" id="PF03450">
    <property type="entry name" value="CO_deh_flav_C"/>
    <property type="match status" value="1"/>
</dbReference>
<evidence type="ECO:0000259" key="3">
    <source>
        <dbReference type="PROSITE" id="PS51387"/>
    </source>
</evidence>
<sequence length="261" mass="29002">MRIKEYFKPSSLEQAYNVLKDKNATIIGGGAFLRISSKRIKSALDLSKLELDFIEDKEDRIEIGAMTTLREVEKNKALKDNFSGVISKATGSIMGVQFRNVATIGGSVAGRYGFSDVITPLLALNTFVELYKGGKITLRDFLETKGKIKDILIKIIIMKDKRKASFQSVRNTAIDFAILNASASNIDNDFKISVGARPGIAKMPKEAMEFLRSCKVNKETAIKASEIASEELNFGSDIRGSWEYRKELCKALVKRAILEVM</sequence>
<dbReference type="Gene3D" id="3.30.465.10">
    <property type="match status" value="1"/>
</dbReference>
<dbReference type="InterPro" id="IPR036683">
    <property type="entry name" value="CO_DH_flav_C_dom_sf"/>
</dbReference>
<dbReference type="InterPro" id="IPR051312">
    <property type="entry name" value="Diverse_Substr_Oxidored"/>
</dbReference>
<dbReference type="SMART" id="SM01092">
    <property type="entry name" value="CO_deh_flav_C"/>
    <property type="match status" value="1"/>
</dbReference>
<dbReference type="InterPro" id="IPR016166">
    <property type="entry name" value="FAD-bd_PCMH"/>
</dbReference>
<evidence type="ECO:0000313" key="5">
    <source>
        <dbReference type="Proteomes" id="UP000027770"/>
    </source>
</evidence>
<dbReference type="GO" id="GO:0016491">
    <property type="term" value="F:oxidoreductase activity"/>
    <property type="evidence" value="ECO:0007669"/>
    <property type="project" value="UniProtKB-KW"/>
</dbReference>
<dbReference type="PANTHER" id="PTHR42659">
    <property type="entry name" value="XANTHINE DEHYDROGENASE SUBUNIT C-RELATED"/>
    <property type="match status" value="1"/>
</dbReference>
<dbReference type="SUPFAM" id="SSF55447">
    <property type="entry name" value="CO dehydrogenase flavoprotein C-terminal domain-like"/>
    <property type="match status" value="1"/>
</dbReference>
<keyword evidence="5" id="KW-1185">Reference proteome</keyword>
<proteinExistence type="predicted"/>
<protein>
    <submittedName>
        <fullName evidence="4">FAD-binding protein</fullName>
    </submittedName>
</protein>
<dbReference type="Proteomes" id="UP000027770">
    <property type="component" value="Unassembled WGS sequence"/>
</dbReference>
<dbReference type="RefSeq" id="WP_039222246.1">
    <property type="nucleotide sequence ID" value="NZ_JENW01000155.1"/>
</dbReference>
<evidence type="ECO:0000313" key="4">
    <source>
        <dbReference type="EMBL" id="KEI11959.1"/>
    </source>
</evidence>
<evidence type="ECO:0000256" key="1">
    <source>
        <dbReference type="ARBA" id="ARBA00022630"/>
    </source>
</evidence>
<feature type="domain" description="FAD-binding PCMH-type" evidence="3">
    <location>
        <begin position="1"/>
        <end position="162"/>
    </location>
</feature>
<dbReference type="InterPro" id="IPR005107">
    <property type="entry name" value="CO_DH_flav_C"/>
</dbReference>
<dbReference type="SUPFAM" id="SSF56176">
    <property type="entry name" value="FAD-binding/transporter-associated domain-like"/>
    <property type="match status" value="1"/>
</dbReference>
<evidence type="ECO:0000256" key="2">
    <source>
        <dbReference type="ARBA" id="ARBA00023002"/>
    </source>
</evidence>
<dbReference type="InterPro" id="IPR016169">
    <property type="entry name" value="FAD-bd_PCMH_sub2"/>
</dbReference>
<dbReference type="GO" id="GO:0071949">
    <property type="term" value="F:FAD binding"/>
    <property type="evidence" value="ECO:0007669"/>
    <property type="project" value="InterPro"/>
</dbReference>
<keyword evidence="1" id="KW-0285">Flavoprotein</keyword>
<organism evidence="4 5">
    <name type="scientific">Clostridium novyi B str. ATCC 27606</name>
    <dbReference type="NCBI Taxonomy" id="1443123"/>
    <lineage>
        <taxon>Bacteria</taxon>
        <taxon>Bacillati</taxon>
        <taxon>Bacillota</taxon>
        <taxon>Clostridia</taxon>
        <taxon>Eubacteriales</taxon>
        <taxon>Clostridiaceae</taxon>
        <taxon>Clostridium</taxon>
    </lineage>
</organism>
<keyword evidence="2" id="KW-0560">Oxidoreductase</keyword>
<reference evidence="4 5" key="1">
    <citation type="submission" date="2014-02" db="EMBL/GenBank/DDBJ databases">
        <title>Plasmidome dynamics in the species complex Clostridium novyi sensu lato converts strains of independent lineages into distinctly different pathogens.</title>
        <authorList>
            <person name="Skarin H."/>
            <person name="Segerman B."/>
        </authorList>
    </citation>
    <scope>NUCLEOTIDE SEQUENCE [LARGE SCALE GENOMIC DNA]</scope>
    <source>
        <strain evidence="4 5">ATCC 27606</strain>
    </source>
</reference>
<dbReference type="InterPro" id="IPR036318">
    <property type="entry name" value="FAD-bd_PCMH-like_sf"/>
</dbReference>
<dbReference type="AlphaFoldDB" id="A0AA40IRV3"/>
<dbReference type="Gene3D" id="3.30.390.50">
    <property type="entry name" value="CO dehydrogenase flavoprotein, C-terminal domain"/>
    <property type="match status" value="1"/>
</dbReference>
<dbReference type="InterPro" id="IPR002346">
    <property type="entry name" value="Mopterin_DH_FAD-bd"/>
</dbReference>
<name>A0AA40IRV3_CLONO</name>
<dbReference type="Pfam" id="PF00941">
    <property type="entry name" value="FAD_binding_5"/>
    <property type="match status" value="1"/>
</dbReference>